<dbReference type="Pfam" id="PF00155">
    <property type="entry name" value="Aminotran_1_2"/>
    <property type="match status" value="1"/>
</dbReference>
<evidence type="ECO:0000256" key="1">
    <source>
        <dbReference type="ARBA" id="ARBA00001933"/>
    </source>
</evidence>
<dbReference type="SUPFAM" id="SSF53383">
    <property type="entry name" value="PLP-dependent transferases"/>
    <property type="match status" value="1"/>
</dbReference>
<evidence type="ECO:0000313" key="6">
    <source>
        <dbReference type="EMBL" id="AWB10274.1"/>
    </source>
</evidence>
<evidence type="ECO:0000259" key="5">
    <source>
        <dbReference type="Pfam" id="PF00155"/>
    </source>
</evidence>
<dbReference type="KEGG" id="taci:TDSAC_0917"/>
<keyword evidence="2 4" id="KW-0032">Aminotransferase</keyword>
<dbReference type="PANTHER" id="PTHR42832:SF3">
    <property type="entry name" value="L-GLUTAMINE--4-(METHYLSULFANYL)-2-OXOBUTANOATE AMINOTRANSFERASE"/>
    <property type="match status" value="1"/>
</dbReference>
<feature type="domain" description="Aminotransferase class I/classII large" evidence="5">
    <location>
        <begin position="3"/>
        <end position="335"/>
    </location>
</feature>
<name>A0A2R4W0N3_THEAF</name>
<dbReference type="GO" id="GO:0030170">
    <property type="term" value="F:pyridoxal phosphate binding"/>
    <property type="evidence" value="ECO:0007669"/>
    <property type="project" value="InterPro"/>
</dbReference>
<protein>
    <recommendedName>
        <fullName evidence="4">Aminotransferase</fullName>
        <ecNumber evidence="4">2.6.1.-</ecNumber>
    </recommendedName>
</protein>
<accession>A0A2R4W0N3</accession>
<dbReference type="InterPro" id="IPR015422">
    <property type="entry name" value="PyrdxlP-dep_Trfase_small"/>
</dbReference>
<dbReference type="InterPro" id="IPR015421">
    <property type="entry name" value="PyrdxlP-dep_Trfase_major"/>
</dbReference>
<proteinExistence type="inferred from homology"/>
<dbReference type="GO" id="GO:0008483">
    <property type="term" value="F:transaminase activity"/>
    <property type="evidence" value="ECO:0007669"/>
    <property type="project" value="UniProtKB-KW"/>
</dbReference>
<dbReference type="PANTHER" id="PTHR42832">
    <property type="entry name" value="AMINO ACID AMINOTRANSFERASE"/>
    <property type="match status" value="1"/>
</dbReference>
<dbReference type="CDD" id="cd00609">
    <property type="entry name" value="AAT_like"/>
    <property type="match status" value="1"/>
</dbReference>
<dbReference type="Gene3D" id="3.40.640.10">
    <property type="entry name" value="Type I PLP-dependent aspartate aminotransferase-like (Major domain)"/>
    <property type="match status" value="1"/>
</dbReference>
<reference evidence="6 7" key="1">
    <citation type="submission" date="2017-04" db="EMBL/GenBank/DDBJ databases">
        <title>Genomic insights into metabolism of Thermodesulfobium acidiphilum.</title>
        <authorList>
            <person name="Toshchakov S.V."/>
            <person name="Frolov E.N."/>
            <person name="Kublanov I.V."/>
            <person name="Samarov N.I."/>
            <person name="Novikov A."/>
            <person name="Lebedinsky A.V."/>
            <person name="Bonch-Osmolovskaya E.A."/>
            <person name="Chernyh N.A."/>
        </authorList>
    </citation>
    <scope>NUCLEOTIDE SEQUENCE [LARGE SCALE GENOMIC DNA]</scope>
    <source>
        <strain evidence="6 7">3127-1</strain>
    </source>
</reference>
<gene>
    <name evidence="6" type="ORF">TDSAC_0917</name>
</gene>
<sequence length="343" mass="38950">MFVVNAMKEFVEDPRNHRYPPYEGTYSFRKTISEWFLKRFNVSLDPDKEVMALIGSKEGIAHIPFSFVDEGDYTLVPNPSYPVYNVATILAGGTPYFMPINEENNFLPEFEKIPVEILEKTKILFLNYPNNPTGAVANLEFFEKAVYYAKKYDFLICHDMAYSEMTYDNYVSPSLLQIDGAKEVSVEFHSLSKMFNMTGWRVGFVVGSSEAIKALGIIKTNVDSGLFVAIQQASEVALRDDSNFIAKMNNIYVRRRDLLVNGLKSLGSDIKPPKGSFYLWVKTPKDFDASSFTERLILETNIVVTPGSGYGSEGNKYVRFAITVSEDRIKEAIERMKSKSIQF</sequence>
<dbReference type="InterPro" id="IPR004839">
    <property type="entry name" value="Aminotransferase_I/II_large"/>
</dbReference>
<evidence type="ECO:0000256" key="3">
    <source>
        <dbReference type="ARBA" id="ARBA00022679"/>
    </source>
</evidence>
<dbReference type="EC" id="2.6.1.-" evidence="4"/>
<keyword evidence="7" id="KW-1185">Reference proteome</keyword>
<dbReference type="InterPro" id="IPR015424">
    <property type="entry name" value="PyrdxlP-dep_Trfase"/>
</dbReference>
<comment type="similarity">
    <text evidence="4">Belongs to the class-I pyridoxal-phosphate-dependent aminotransferase family.</text>
</comment>
<dbReference type="PROSITE" id="PS00105">
    <property type="entry name" value="AA_TRANSFER_CLASS_1"/>
    <property type="match status" value="1"/>
</dbReference>
<dbReference type="Proteomes" id="UP000244792">
    <property type="component" value="Chromosome"/>
</dbReference>
<keyword evidence="3 4" id="KW-0808">Transferase</keyword>
<dbReference type="NCBIfam" id="NF006756">
    <property type="entry name" value="PRK09276.1"/>
    <property type="match status" value="1"/>
</dbReference>
<dbReference type="Gene3D" id="3.90.1150.10">
    <property type="entry name" value="Aspartate Aminotransferase, domain 1"/>
    <property type="match status" value="1"/>
</dbReference>
<comment type="cofactor">
    <cofactor evidence="1 4">
        <name>pyridoxal 5'-phosphate</name>
        <dbReference type="ChEBI" id="CHEBI:597326"/>
    </cofactor>
</comment>
<dbReference type="EMBL" id="CP020921">
    <property type="protein sequence ID" value="AWB10274.1"/>
    <property type="molecule type" value="Genomic_DNA"/>
</dbReference>
<dbReference type="InterPro" id="IPR050881">
    <property type="entry name" value="LL-DAP_aminotransferase"/>
</dbReference>
<dbReference type="InterPro" id="IPR004838">
    <property type="entry name" value="NHTrfase_class1_PyrdxlP-BS"/>
</dbReference>
<evidence type="ECO:0000256" key="4">
    <source>
        <dbReference type="RuleBase" id="RU000481"/>
    </source>
</evidence>
<organism evidence="6 7">
    <name type="scientific">Thermodesulfobium acidiphilum</name>
    <dbReference type="NCBI Taxonomy" id="1794699"/>
    <lineage>
        <taxon>Bacteria</taxon>
        <taxon>Pseudomonadati</taxon>
        <taxon>Thermodesulfobiota</taxon>
        <taxon>Thermodesulfobiia</taxon>
        <taxon>Thermodesulfobiales</taxon>
        <taxon>Thermodesulfobiaceae</taxon>
        <taxon>Thermodesulfobium</taxon>
    </lineage>
</organism>
<evidence type="ECO:0000313" key="7">
    <source>
        <dbReference type="Proteomes" id="UP000244792"/>
    </source>
</evidence>
<dbReference type="AlphaFoldDB" id="A0A2R4W0N3"/>
<evidence type="ECO:0000256" key="2">
    <source>
        <dbReference type="ARBA" id="ARBA00022576"/>
    </source>
</evidence>